<dbReference type="SUPFAM" id="SSF56112">
    <property type="entry name" value="Protein kinase-like (PK-like)"/>
    <property type="match status" value="1"/>
</dbReference>
<dbReference type="STRING" id="314344.AL013_07995"/>
<dbReference type="GO" id="GO:0005524">
    <property type="term" value="F:ATP binding"/>
    <property type="evidence" value="ECO:0007669"/>
    <property type="project" value="UniProtKB-UniRule"/>
</dbReference>
<evidence type="ECO:0000256" key="4">
    <source>
        <dbReference type="ARBA" id="ARBA00022741"/>
    </source>
</evidence>
<gene>
    <name evidence="10" type="ORF">SPV1_00195</name>
</gene>
<dbReference type="PROSITE" id="PS00108">
    <property type="entry name" value="PROTEIN_KINASE_ST"/>
    <property type="match status" value="1"/>
</dbReference>
<dbReference type="FunFam" id="1.10.510.10:FF:000021">
    <property type="entry name" value="Serine/threonine protein kinase"/>
    <property type="match status" value="1"/>
</dbReference>
<dbReference type="Proteomes" id="UP000005297">
    <property type="component" value="Unassembled WGS sequence"/>
</dbReference>
<feature type="transmembrane region" description="Helical" evidence="8">
    <location>
        <begin position="329"/>
        <end position="347"/>
    </location>
</feature>
<dbReference type="PROSITE" id="PS50011">
    <property type="entry name" value="PROTEIN_KINASE_DOM"/>
    <property type="match status" value="1"/>
</dbReference>
<dbReference type="Pfam" id="PF00069">
    <property type="entry name" value="Pkinase"/>
    <property type="match status" value="1"/>
</dbReference>
<dbReference type="Pfam" id="PF05226">
    <property type="entry name" value="CHASE2"/>
    <property type="match status" value="1"/>
</dbReference>
<protein>
    <recommendedName>
        <fullName evidence="1">non-specific serine/threonine protein kinase</fullName>
        <ecNumber evidence="1">2.7.11.1</ecNumber>
    </recommendedName>
</protein>
<evidence type="ECO:0000259" key="9">
    <source>
        <dbReference type="PROSITE" id="PS50011"/>
    </source>
</evidence>
<dbReference type="eggNOG" id="COG0515">
    <property type="taxonomic scope" value="Bacteria"/>
</dbReference>
<evidence type="ECO:0000256" key="8">
    <source>
        <dbReference type="SAM" id="Phobius"/>
    </source>
</evidence>
<dbReference type="SMART" id="SM01080">
    <property type="entry name" value="CHASE2"/>
    <property type="match status" value="1"/>
</dbReference>
<dbReference type="HOGENOM" id="CLU_015582_0_0_0"/>
<dbReference type="Gene3D" id="1.10.510.10">
    <property type="entry name" value="Transferase(Phosphotransferase) domain 1"/>
    <property type="match status" value="1"/>
</dbReference>
<dbReference type="PANTHER" id="PTHR43289:SF6">
    <property type="entry name" value="SERINE_THREONINE-PROTEIN KINASE NEKL-3"/>
    <property type="match status" value="1"/>
</dbReference>
<feature type="transmembrane region" description="Helical" evidence="8">
    <location>
        <begin position="354"/>
        <end position="375"/>
    </location>
</feature>
<sequence>MEGGTFWKSDWFFGVCLTLLLLLAHSFALEPVQYLDRSFYDLGARINALQADDDIVIINLDKKSLDTIGDHPQEAVAETIARLSAAGARLIALDLFYGQPDKDRDGETTPLTLPDAVRASGNTLLPIYFLTGTVNTRLNADIPDYVRRASIGHINDSEGVSNPINGTYLRAPYAKLTRSAAGLGHLNIHPDDDGIVRSEPLAILYSGHYFPSMSLSLAAGALHISMNDIRINIGRSIELGPINIPVNDRIQMLPAFHKHGFQTYSFAAVRSGAVPAESFSDKIVLIGMTGKGSGNGFATPFSTHMSTVEFNAHALQSILKEESISRPSWASMAETGLLLLIGLYLILLLPRIPVLISAAASVLLLILITGADTLLLSSYAVWFQAMAAVLLLIIGHAGLALKHYYSTRHHTRKSNASSVDETNKMLAFSFQNQGMLDQACEKFMACPMNEEIASYMYELALSFERKRQFSKAVSIYEYISEYQADYKDIQTRIISAGNANDALSGSDDKNSGLSALLLTGENKPTLGRYEILSELGKGAMGTVFLGRDPKINRQVAIKTMALSEEFEADELEEVKSRFFHEAEIAGMLNHPNIVTIFDAGDEHDLAYIAMEFLDGIDLIPYTKKDRLLPIQTTLKIIGKVAEALQYAHNHGVIHRDIKPANIMILKNKTVKVTDFGIAHIAESTKTKAGVVLGTPSYMSPEQLSGKELDGRSDLFSLGVMLYELTSGVRPFRAESISKLMLKIAKEPHVPVQEHNPDIPDCVAALIDHLLAKKSQQRFNSASDVLEEISRCLRDMNRPGGQP</sequence>
<feature type="binding site" evidence="7">
    <location>
        <position position="558"/>
    </location>
    <ligand>
        <name>ATP</name>
        <dbReference type="ChEBI" id="CHEBI:30616"/>
    </ligand>
</feature>
<feature type="transmembrane region" description="Helical" evidence="8">
    <location>
        <begin position="381"/>
        <end position="405"/>
    </location>
</feature>
<comment type="caution">
    <text evidence="10">The sequence shown here is derived from an EMBL/GenBank/DDBJ whole genome shotgun (WGS) entry which is preliminary data.</text>
</comment>
<keyword evidence="11" id="KW-1185">Reference proteome</keyword>
<dbReference type="InParanoid" id="Q0EYL5"/>
<dbReference type="InterPro" id="IPR007890">
    <property type="entry name" value="CHASE2"/>
</dbReference>
<dbReference type="eggNOG" id="COG4252">
    <property type="taxonomic scope" value="Bacteria"/>
</dbReference>
<feature type="domain" description="Protein kinase" evidence="9">
    <location>
        <begin position="529"/>
        <end position="789"/>
    </location>
</feature>
<keyword evidence="8" id="KW-0472">Membrane</keyword>
<dbReference type="PANTHER" id="PTHR43289">
    <property type="entry name" value="MITOGEN-ACTIVATED PROTEIN KINASE KINASE KINASE 20-RELATED"/>
    <property type="match status" value="1"/>
</dbReference>
<dbReference type="InterPro" id="IPR008271">
    <property type="entry name" value="Ser/Thr_kinase_AS"/>
</dbReference>
<dbReference type="InterPro" id="IPR000719">
    <property type="entry name" value="Prot_kinase_dom"/>
</dbReference>
<dbReference type="AlphaFoldDB" id="Q0EYL5"/>
<keyword evidence="6 7" id="KW-0067">ATP-binding</keyword>
<dbReference type="SMART" id="SM00220">
    <property type="entry name" value="S_TKc"/>
    <property type="match status" value="1"/>
</dbReference>
<dbReference type="CDD" id="cd14014">
    <property type="entry name" value="STKc_PknB_like"/>
    <property type="match status" value="1"/>
</dbReference>
<evidence type="ECO:0000313" key="11">
    <source>
        <dbReference type="Proteomes" id="UP000005297"/>
    </source>
</evidence>
<name>Q0EYL5_9PROT</name>
<reference evidence="10 11" key="1">
    <citation type="submission" date="2006-09" db="EMBL/GenBank/DDBJ databases">
        <authorList>
            <person name="Emerson D."/>
            <person name="Ferriera S."/>
            <person name="Johnson J."/>
            <person name="Kravitz S."/>
            <person name="Halpern A."/>
            <person name="Remington K."/>
            <person name="Beeson K."/>
            <person name="Tran B."/>
            <person name="Rogers Y.-H."/>
            <person name="Friedman R."/>
            <person name="Venter J.C."/>
        </authorList>
    </citation>
    <scope>NUCLEOTIDE SEQUENCE [LARGE SCALE GENOMIC DNA]</scope>
    <source>
        <strain evidence="10 11">PV-1</strain>
    </source>
</reference>
<keyword evidence="8" id="KW-1133">Transmembrane helix</keyword>
<evidence type="ECO:0000256" key="2">
    <source>
        <dbReference type="ARBA" id="ARBA00022527"/>
    </source>
</evidence>
<dbReference type="PROSITE" id="PS00107">
    <property type="entry name" value="PROTEIN_KINASE_ATP"/>
    <property type="match status" value="1"/>
</dbReference>
<keyword evidence="3" id="KW-0808">Transferase</keyword>
<keyword evidence="4 7" id="KW-0547">Nucleotide-binding</keyword>
<organism evidence="10 11">
    <name type="scientific">Mariprofundus ferrooxydans PV-1</name>
    <dbReference type="NCBI Taxonomy" id="314345"/>
    <lineage>
        <taxon>Bacteria</taxon>
        <taxon>Pseudomonadati</taxon>
        <taxon>Pseudomonadota</taxon>
        <taxon>Candidatius Mariprofundia</taxon>
        <taxon>Mariprofundales</taxon>
        <taxon>Mariprofundaceae</taxon>
        <taxon>Mariprofundus</taxon>
    </lineage>
</organism>
<dbReference type="Gene3D" id="3.30.200.20">
    <property type="entry name" value="Phosphorylase Kinase, domain 1"/>
    <property type="match status" value="1"/>
</dbReference>
<keyword evidence="2 10" id="KW-0723">Serine/threonine-protein kinase</keyword>
<dbReference type="EMBL" id="AATS01000009">
    <property type="protein sequence ID" value="EAU54352.1"/>
    <property type="molecule type" value="Genomic_DNA"/>
</dbReference>
<evidence type="ECO:0000256" key="1">
    <source>
        <dbReference type="ARBA" id="ARBA00012513"/>
    </source>
</evidence>
<dbReference type="GO" id="GO:0004674">
    <property type="term" value="F:protein serine/threonine kinase activity"/>
    <property type="evidence" value="ECO:0007669"/>
    <property type="project" value="UniProtKB-KW"/>
</dbReference>
<evidence type="ECO:0000313" key="10">
    <source>
        <dbReference type="EMBL" id="EAU54352.1"/>
    </source>
</evidence>
<dbReference type="EC" id="2.7.11.1" evidence="1"/>
<keyword evidence="5 10" id="KW-0418">Kinase</keyword>
<accession>Q0EYL5</accession>
<evidence type="ECO:0000256" key="7">
    <source>
        <dbReference type="PROSITE-ProRule" id="PRU10141"/>
    </source>
</evidence>
<keyword evidence="8" id="KW-0812">Transmembrane</keyword>
<evidence type="ECO:0000256" key="6">
    <source>
        <dbReference type="ARBA" id="ARBA00022840"/>
    </source>
</evidence>
<proteinExistence type="predicted"/>
<dbReference type="OrthoDB" id="9762169at2"/>
<dbReference type="RefSeq" id="WP_009851807.1">
    <property type="nucleotide sequence ID" value="NZ_DS022296.1"/>
</dbReference>
<evidence type="ECO:0000256" key="5">
    <source>
        <dbReference type="ARBA" id="ARBA00022777"/>
    </source>
</evidence>
<evidence type="ECO:0000256" key="3">
    <source>
        <dbReference type="ARBA" id="ARBA00022679"/>
    </source>
</evidence>
<dbReference type="InterPro" id="IPR017441">
    <property type="entry name" value="Protein_kinase_ATP_BS"/>
</dbReference>
<dbReference type="InterPro" id="IPR011009">
    <property type="entry name" value="Kinase-like_dom_sf"/>
</dbReference>